<comment type="caution">
    <text evidence="1">The sequence shown here is derived from an EMBL/GenBank/DDBJ whole genome shotgun (WGS) entry which is preliminary data.</text>
</comment>
<sequence>MRYHPGKANVVVDALSKKEKVNPKRVKAMNMILQSSIKDRILAQKEVMDKFAGLQRGLDEIKEQRSNRTLYYLDRIWVP</sequence>
<organism evidence="1">
    <name type="scientific">Tanacetum cinerariifolium</name>
    <name type="common">Dalmatian daisy</name>
    <name type="synonym">Chrysanthemum cinerariifolium</name>
    <dbReference type="NCBI Taxonomy" id="118510"/>
    <lineage>
        <taxon>Eukaryota</taxon>
        <taxon>Viridiplantae</taxon>
        <taxon>Streptophyta</taxon>
        <taxon>Embryophyta</taxon>
        <taxon>Tracheophyta</taxon>
        <taxon>Spermatophyta</taxon>
        <taxon>Magnoliopsida</taxon>
        <taxon>eudicotyledons</taxon>
        <taxon>Gunneridae</taxon>
        <taxon>Pentapetalae</taxon>
        <taxon>asterids</taxon>
        <taxon>campanulids</taxon>
        <taxon>Asterales</taxon>
        <taxon>Asteraceae</taxon>
        <taxon>Asteroideae</taxon>
        <taxon>Anthemideae</taxon>
        <taxon>Anthemidinae</taxon>
        <taxon>Tanacetum</taxon>
    </lineage>
</organism>
<evidence type="ECO:0000313" key="1">
    <source>
        <dbReference type="EMBL" id="GFD58906.1"/>
    </source>
</evidence>
<keyword evidence="1" id="KW-0548">Nucleotidyltransferase</keyword>
<protein>
    <submittedName>
        <fullName evidence="1">Putative reverse transcriptase domain-containing protein</fullName>
    </submittedName>
</protein>
<keyword evidence="1" id="KW-0808">Transferase</keyword>
<accession>A0A699XM48</accession>
<dbReference type="AlphaFoldDB" id="A0A699XM48"/>
<name>A0A699XM48_TANCI</name>
<gene>
    <name evidence="1" type="ORF">Tci_930875</name>
</gene>
<dbReference type="GO" id="GO:0003964">
    <property type="term" value="F:RNA-directed DNA polymerase activity"/>
    <property type="evidence" value="ECO:0007669"/>
    <property type="project" value="UniProtKB-KW"/>
</dbReference>
<feature type="non-terminal residue" evidence="1">
    <location>
        <position position="79"/>
    </location>
</feature>
<reference evidence="1" key="1">
    <citation type="journal article" date="2019" name="Sci. Rep.">
        <title>Draft genome of Tanacetum cinerariifolium, the natural source of mosquito coil.</title>
        <authorList>
            <person name="Yamashiro T."/>
            <person name="Shiraishi A."/>
            <person name="Satake H."/>
            <person name="Nakayama K."/>
        </authorList>
    </citation>
    <scope>NUCLEOTIDE SEQUENCE</scope>
</reference>
<dbReference type="EMBL" id="BKCJ011858942">
    <property type="protein sequence ID" value="GFD58906.1"/>
    <property type="molecule type" value="Genomic_DNA"/>
</dbReference>
<keyword evidence="1" id="KW-0695">RNA-directed DNA polymerase</keyword>
<proteinExistence type="predicted"/>